<dbReference type="STRING" id="767519.SAMN05216559_1746"/>
<proteinExistence type="predicted"/>
<dbReference type="AlphaFoldDB" id="A0A1I6L0Z0"/>
<protein>
    <recommendedName>
        <fullName evidence="3">PIN domain-containing protein</fullName>
    </recommendedName>
</protein>
<dbReference type="RefSeq" id="WP_143117666.1">
    <property type="nucleotide sequence ID" value="NZ_FOZK01000002.1"/>
</dbReference>
<dbReference type="Pfam" id="PF26507">
    <property type="entry name" value="DUF8169"/>
    <property type="match status" value="1"/>
</dbReference>
<evidence type="ECO:0000313" key="1">
    <source>
        <dbReference type="EMBL" id="SFR96958.1"/>
    </source>
</evidence>
<organism evidence="1 2">
    <name type="scientific">Halomicrobium zhouii</name>
    <dbReference type="NCBI Taxonomy" id="767519"/>
    <lineage>
        <taxon>Archaea</taxon>
        <taxon>Methanobacteriati</taxon>
        <taxon>Methanobacteriota</taxon>
        <taxon>Stenosarchaea group</taxon>
        <taxon>Halobacteria</taxon>
        <taxon>Halobacteriales</taxon>
        <taxon>Haloarculaceae</taxon>
        <taxon>Halomicrobium</taxon>
    </lineage>
</organism>
<gene>
    <name evidence="1" type="ORF">SAMN05216559_1746</name>
</gene>
<name>A0A1I6L0Z0_9EURY</name>
<sequence length="230" mass="25914">MSTDHSPPAAREVFADTCILLSFVQREWERTDETELIESESVTVVVSESVVDELRAVSERRRDIYEDMVDYLVELDADIEEYDPGDRHVYFARNDAKHVRNLQMDLAGRGDRREILRDLRTFVRAAGRRVEYLESLLADQTIDPIPPLELRFAMDGVLNHDADTKIVTDAAAWTADGGSGVLVTRDSDHIIQNEARINELLTEEQGPAWTLQIQLPEHVLAGTTPAGQGD</sequence>
<dbReference type="OrthoDB" id="275619at2157"/>
<dbReference type="Proteomes" id="UP000199062">
    <property type="component" value="Unassembled WGS sequence"/>
</dbReference>
<dbReference type="InterPro" id="IPR058482">
    <property type="entry name" value="DUF8169"/>
</dbReference>
<evidence type="ECO:0008006" key="3">
    <source>
        <dbReference type="Google" id="ProtNLM"/>
    </source>
</evidence>
<dbReference type="EMBL" id="FOZK01000002">
    <property type="protein sequence ID" value="SFR96958.1"/>
    <property type="molecule type" value="Genomic_DNA"/>
</dbReference>
<keyword evidence="2" id="KW-1185">Reference proteome</keyword>
<accession>A0A1I6L0Z0</accession>
<evidence type="ECO:0000313" key="2">
    <source>
        <dbReference type="Proteomes" id="UP000199062"/>
    </source>
</evidence>
<reference evidence="1 2" key="1">
    <citation type="submission" date="2016-10" db="EMBL/GenBank/DDBJ databases">
        <authorList>
            <person name="de Groot N.N."/>
        </authorList>
    </citation>
    <scope>NUCLEOTIDE SEQUENCE [LARGE SCALE GENOMIC DNA]</scope>
    <source>
        <strain evidence="1 2">CGMCC 1.10457</strain>
    </source>
</reference>